<dbReference type="KEGG" id="osn:115228692"/>
<dbReference type="InterPro" id="IPR011545">
    <property type="entry name" value="DEAD/DEAH_box_helicase_dom"/>
</dbReference>
<evidence type="ECO:0000256" key="3">
    <source>
        <dbReference type="ARBA" id="ARBA00022806"/>
    </source>
</evidence>
<dbReference type="InterPro" id="IPR027417">
    <property type="entry name" value="P-loop_NTPase"/>
</dbReference>
<gene>
    <name evidence="10" type="primary">LOC115228692</name>
</gene>
<evidence type="ECO:0000256" key="5">
    <source>
        <dbReference type="PROSITE-ProRule" id="PRU00552"/>
    </source>
</evidence>
<feature type="domain" description="Helicase ATP-binding" evidence="7">
    <location>
        <begin position="66"/>
        <end position="148"/>
    </location>
</feature>
<evidence type="ECO:0000259" key="8">
    <source>
        <dbReference type="PROSITE" id="PS51195"/>
    </source>
</evidence>
<dbReference type="InterPro" id="IPR014014">
    <property type="entry name" value="RNA_helicase_DEAD_Q_motif"/>
</dbReference>
<evidence type="ECO:0000313" key="10">
    <source>
        <dbReference type="RefSeq" id="XP_029655081.2"/>
    </source>
</evidence>
<sequence length="148" mass="16410">MLRKNKKKNEYNAQITKEISKLKSQYSQITTGNIQHFSNIPISSKTLKGLESAGYTTVTEIQREAIIPALRGNDILAAAKTGSGKTLAFLIPILEHLFVRKVSPYDGTIALVITPTRELALQIYRVLEKINSEHIFSIGLLIGGKIVF</sequence>
<evidence type="ECO:0000256" key="4">
    <source>
        <dbReference type="ARBA" id="ARBA00022840"/>
    </source>
</evidence>
<dbReference type="GO" id="GO:0016787">
    <property type="term" value="F:hydrolase activity"/>
    <property type="evidence" value="ECO:0007669"/>
    <property type="project" value="UniProtKB-KW"/>
</dbReference>
<keyword evidence="6" id="KW-0694">RNA-binding</keyword>
<evidence type="ECO:0000313" key="9">
    <source>
        <dbReference type="Proteomes" id="UP000515154"/>
    </source>
</evidence>
<dbReference type="Pfam" id="PF00270">
    <property type="entry name" value="DEAD"/>
    <property type="match status" value="1"/>
</dbReference>
<comment type="catalytic activity">
    <reaction evidence="6">
        <text>ATP + H2O = ADP + phosphate + H(+)</text>
        <dbReference type="Rhea" id="RHEA:13065"/>
        <dbReference type="ChEBI" id="CHEBI:15377"/>
        <dbReference type="ChEBI" id="CHEBI:15378"/>
        <dbReference type="ChEBI" id="CHEBI:30616"/>
        <dbReference type="ChEBI" id="CHEBI:43474"/>
        <dbReference type="ChEBI" id="CHEBI:456216"/>
        <dbReference type="EC" id="3.6.4.13"/>
    </reaction>
</comment>
<dbReference type="InterPro" id="IPR014001">
    <property type="entry name" value="Helicase_ATP-bd"/>
</dbReference>
<dbReference type="AlphaFoldDB" id="A0A6P7U2B0"/>
<dbReference type="SUPFAM" id="SSF52540">
    <property type="entry name" value="P-loop containing nucleoside triphosphate hydrolases"/>
    <property type="match status" value="1"/>
</dbReference>
<dbReference type="PROSITE" id="PS51192">
    <property type="entry name" value="HELICASE_ATP_BIND_1"/>
    <property type="match status" value="1"/>
</dbReference>
<comment type="domain">
    <text evidence="6">The Q motif is unique to and characteristic of the DEAD box family of RNA helicases and controls ATP binding and hydrolysis.</text>
</comment>
<dbReference type="PROSITE" id="PS51195">
    <property type="entry name" value="Q_MOTIF"/>
    <property type="match status" value="1"/>
</dbReference>
<keyword evidence="1 6" id="KW-0547">Nucleotide-binding</keyword>
<feature type="domain" description="DEAD-box RNA helicase Q" evidence="8">
    <location>
        <begin position="35"/>
        <end position="63"/>
    </location>
</feature>
<dbReference type="GO" id="GO:0003724">
    <property type="term" value="F:RNA helicase activity"/>
    <property type="evidence" value="ECO:0007669"/>
    <property type="project" value="UniProtKB-EC"/>
</dbReference>
<comment type="function">
    <text evidence="6">RNA helicase.</text>
</comment>
<accession>A0A6P7U2B0</accession>
<organism evidence="9 10">
    <name type="scientific">Octopus sinensis</name>
    <name type="common">East Asian common octopus</name>
    <dbReference type="NCBI Taxonomy" id="2607531"/>
    <lineage>
        <taxon>Eukaryota</taxon>
        <taxon>Metazoa</taxon>
        <taxon>Spiralia</taxon>
        <taxon>Lophotrochozoa</taxon>
        <taxon>Mollusca</taxon>
        <taxon>Cephalopoda</taxon>
        <taxon>Coleoidea</taxon>
        <taxon>Octopodiformes</taxon>
        <taxon>Octopoda</taxon>
        <taxon>Incirrata</taxon>
        <taxon>Octopodidae</taxon>
        <taxon>Octopus</taxon>
    </lineage>
</organism>
<keyword evidence="4 6" id="KW-0067">ATP-binding</keyword>
<reference evidence="10" key="1">
    <citation type="submission" date="2025-08" db="UniProtKB">
        <authorList>
            <consortium name="RefSeq"/>
        </authorList>
    </citation>
    <scope>IDENTIFICATION</scope>
</reference>
<dbReference type="RefSeq" id="XP_029655081.2">
    <property type="nucleotide sequence ID" value="XM_029799221.2"/>
</dbReference>
<evidence type="ECO:0000256" key="2">
    <source>
        <dbReference type="ARBA" id="ARBA00022801"/>
    </source>
</evidence>
<dbReference type="Gene3D" id="3.40.50.300">
    <property type="entry name" value="P-loop containing nucleotide triphosphate hydrolases"/>
    <property type="match status" value="1"/>
</dbReference>
<keyword evidence="3 6" id="KW-0347">Helicase</keyword>
<dbReference type="GO" id="GO:0003723">
    <property type="term" value="F:RNA binding"/>
    <property type="evidence" value="ECO:0007669"/>
    <property type="project" value="UniProtKB-UniRule"/>
</dbReference>
<proteinExistence type="inferred from homology"/>
<comment type="similarity">
    <text evidence="6">Belongs to the DEAD box helicase family.</text>
</comment>
<dbReference type="EC" id="3.6.4.13" evidence="6"/>
<feature type="short sequence motif" description="Q motif" evidence="5">
    <location>
        <begin position="35"/>
        <end position="63"/>
    </location>
</feature>
<evidence type="ECO:0000256" key="6">
    <source>
        <dbReference type="RuleBase" id="RU365068"/>
    </source>
</evidence>
<name>A0A6P7U2B0_9MOLL</name>
<dbReference type="Proteomes" id="UP000515154">
    <property type="component" value="Unplaced"/>
</dbReference>
<keyword evidence="2 6" id="KW-0378">Hydrolase</keyword>
<dbReference type="GO" id="GO:0005524">
    <property type="term" value="F:ATP binding"/>
    <property type="evidence" value="ECO:0007669"/>
    <property type="project" value="UniProtKB-UniRule"/>
</dbReference>
<keyword evidence="9" id="KW-1185">Reference proteome</keyword>
<dbReference type="PANTHER" id="PTHR24031">
    <property type="entry name" value="RNA HELICASE"/>
    <property type="match status" value="1"/>
</dbReference>
<evidence type="ECO:0000256" key="1">
    <source>
        <dbReference type="ARBA" id="ARBA00022741"/>
    </source>
</evidence>
<protein>
    <recommendedName>
        <fullName evidence="6">ATP-dependent RNA helicase</fullName>
        <ecNumber evidence="6">3.6.4.13</ecNumber>
    </recommendedName>
</protein>
<evidence type="ECO:0000259" key="7">
    <source>
        <dbReference type="PROSITE" id="PS51192"/>
    </source>
</evidence>